<name>A0A0L6Z5U3_9CLOT</name>
<keyword evidence="1" id="KW-0812">Transmembrane</keyword>
<dbReference type="EC" id="3.4.11.6" evidence="3"/>
<evidence type="ECO:0000313" key="3">
    <source>
        <dbReference type="EMBL" id="KOA18335.1"/>
    </source>
</evidence>
<dbReference type="RefSeq" id="WP_052222684.1">
    <property type="nucleotide sequence ID" value="NZ_LHUR01000042.1"/>
</dbReference>
<dbReference type="GO" id="GO:0008235">
    <property type="term" value="F:metalloexopeptidase activity"/>
    <property type="evidence" value="ECO:0007669"/>
    <property type="project" value="InterPro"/>
</dbReference>
<comment type="caution">
    <text evidence="3">The sequence shown here is derived from an EMBL/GenBank/DDBJ whole genome shotgun (WGS) entry which is preliminary data.</text>
</comment>
<dbReference type="PATRIC" id="fig|1121318.3.peg.3232"/>
<dbReference type="PANTHER" id="PTHR12147:SF26">
    <property type="entry name" value="PEPTIDASE M28 DOMAIN-CONTAINING PROTEIN"/>
    <property type="match status" value="1"/>
</dbReference>
<keyword evidence="1" id="KW-1133">Transmembrane helix</keyword>
<evidence type="ECO:0000259" key="2">
    <source>
        <dbReference type="Pfam" id="PF04389"/>
    </source>
</evidence>
<dbReference type="EMBL" id="LHUR01000042">
    <property type="protein sequence ID" value="KOA18335.1"/>
    <property type="molecule type" value="Genomic_DNA"/>
</dbReference>
<dbReference type="Pfam" id="PF04389">
    <property type="entry name" value="Peptidase_M28"/>
    <property type="match status" value="1"/>
</dbReference>
<evidence type="ECO:0000256" key="1">
    <source>
        <dbReference type="SAM" id="Phobius"/>
    </source>
</evidence>
<protein>
    <submittedName>
        <fullName evidence="3">Aminopeptidase YwaD</fullName>
        <ecNumber evidence="3">3.4.11.10</ecNumber>
        <ecNumber evidence="3">3.4.11.6</ecNumber>
    </submittedName>
</protein>
<dbReference type="GO" id="GO:0004177">
    <property type="term" value="F:aminopeptidase activity"/>
    <property type="evidence" value="ECO:0007669"/>
    <property type="project" value="UniProtKB-KW"/>
</dbReference>
<dbReference type="GO" id="GO:0006508">
    <property type="term" value="P:proteolysis"/>
    <property type="evidence" value="ECO:0007669"/>
    <property type="project" value="InterPro"/>
</dbReference>
<dbReference type="InterPro" id="IPR045175">
    <property type="entry name" value="M28_fam"/>
</dbReference>
<dbReference type="InterPro" id="IPR007484">
    <property type="entry name" value="Peptidase_M28"/>
</dbReference>
<feature type="transmembrane region" description="Helical" evidence="1">
    <location>
        <begin position="421"/>
        <end position="442"/>
    </location>
</feature>
<dbReference type="EC" id="3.4.11.10" evidence="3"/>
<dbReference type="Proteomes" id="UP000037043">
    <property type="component" value="Unassembled WGS sequence"/>
</dbReference>
<accession>A0A0L6Z5U3</accession>
<keyword evidence="3" id="KW-0645">Protease</keyword>
<organism evidence="3 4">
    <name type="scientific">Clostridium homopropionicum DSM 5847</name>
    <dbReference type="NCBI Taxonomy" id="1121318"/>
    <lineage>
        <taxon>Bacteria</taxon>
        <taxon>Bacillati</taxon>
        <taxon>Bacillota</taxon>
        <taxon>Clostridia</taxon>
        <taxon>Eubacteriales</taxon>
        <taxon>Clostridiaceae</taxon>
        <taxon>Clostridium</taxon>
    </lineage>
</organism>
<keyword evidence="3" id="KW-0031">Aminopeptidase</keyword>
<dbReference type="Gene3D" id="3.40.630.10">
    <property type="entry name" value="Zn peptidases"/>
    <property type="match status" value="1"/>
</dbReference>
<dbReference type="AlphaFoldDB" id="A0A0L6Z5U3"/>
<keyword evidence="4" id="KW-1185">Reference proteome</keyword>
<sequence>MKRLIIQFISCISFLIISTCIQFYYNVVPFNTLNVINKINFISSDNFKGRLTGTLENKEVEEYIKLQFIENNLKPFMGEYTQSFKVNYPHKISGEPHLKILDKNGDIIKSFTYNKDYKEDMLNFRSNSIKFKKDNPSVKVSDKLIQVQNSSDLFLFYISSKDNLSFRSSFSSNSNFSMCIILTSDTLNEIKEYLNKDYTIDCFIPIISKETTVNNIMGYIEGKNPTLDPLILSAHFDHLGSDLKNNVYRGALDNASGTAFLLELAGYVSSIGKPERSILFIGFNAEEFGCLGSEEFVKKYKKNIQNSKVMNFDMIGSDKGVPLCIVGGKKDTAKTSFINSISATCANEKIHFNYLFEDASDHKSFRENNIDAVTFCDNDMSRIHTMSDTPELISTSAIERCFKIVSKEIITYSFNNNLLIIYYKEAALACSLLIIISLITSLKNKS</sequence>
<dbReference type="SUPFAM" id="SSF53187">
    <property type="entry name" value="Zn-dependent exopeptidases"/>
    <property type="match status" value="1"/>
</dbReference>
<keyword evidence="3" id="KW-0378">Hydrolase</keyword>
<evidence type="ECO:0000313" key="4">
    <source>
        <dbReference type="Proteomes" id="UP000037043"/>
    </source>
</evidence>
<keyword evidence="1" id="KW-0472">Membrane</keyword>
<reference evidence="4" key="1">
    <citation type="submission" date="2015-08" db="EMBL/GenBank/DDBJ databases">
        <title>Genome sequence of the strict anaerobe Clostridium homopropionicum LuHBu1 (DSM 5847T).</title>
        <authorList>
            <person name="Poehlein A."/>
            <person name="Beck M."/>
            <person name="Schiel-Bengelsdorf B."/>
            <person name="Bengelsdorf F.R."/>
            <person name="Daniel R."/>
            <person name="Duerre P."/>
        </authorList>
    </citation>
    <scope>NUCLEOTIDE SEQUENCE [LARGE SCALE GENOMIC DNA]</scope>
    <source>
        <strain evidence="4">DSM 5847</strain>
    </source>
</reference>
<dbReference type="PANTHER" id="PTHR12147">
    <property type="entry name" value="METALLOPEPTIDASE M28 FAMILY MEMBER"/>
    <property type="match status" value="1"/>
</dbReference>
<gene>
    <name evidence="3" type="primary">ywaD</name>
    <name evidence="3" type="ORF">CLHOM_32330</name>
</gene>
<dbReference type="STRING" id="36844.SAMN04488501_101249"/>
<proteinExistence type="predicted"/>
<feature type="domain" description="Peptidase M28" evidence="2">
    <location>
        <begin position="215"/>
        <end position="407"/>
    </location>
</feature>